<gene>
    <name evidence="5" type="ORF">GCM10025865_30170</name>
</gene>
<protein>
    <submittedName>
        <fullName evidence="5">LacI family transcriptional regulator</fullName>
    </submittedName>
</protein>
<dbReference type="Gene3D" id="3.40.50.2300">
    <property type="match status" value="2"/>
</dbReference>
<dbReference type="SUPFAM" id="SSF47413">
    <property type="entry name" value="lambda repressor-like DNA-binding domains"/>
    <property type="match status" value="1"/>
</dbReference>
<keyword evidence="3" id="KW-0804">Transcription</keyword>
<dbReference type="CDD" id="cd01392">
    <property type="entry name" value="HTH_LacI"/>
    <property type="match status" value="1"/>
</dbReference>
<keyword evidence="6" id="KW-1185">Reference proteome</keyword>
<accession>A0ABM8G6D0</accession>
<dbReference type="PANTHER" id="PTHR30146">
    <property type="entry name" value="LACI-RELATED TRANSCRIPTIONAL REPRESSOR"/>
    <property type="match status" value="1"/>
</dbReference>
<reference evidence="6" key="1">
    <citation type="journal article" date="2019" name="Int. J. Syst. Evol. Microbiol.">
        <title>The Global Catalogue of Microorganisms (GCM) 10K type strain sequencing project: providing services to taxonomists for standard genome sequencing and annotation.</title>
        <authorList>
            <consortium name="The Broad Institute Genomics Platform"/>
            <consortium name="The Broad Institute Genome Sequencing Center for Infectious Disease"/>
            <person name="Wu L."/>
            <person name="Ma J."/>
        </authorList>
    </citation>
    <scope>NUCLEOTIDE SEQUENCE [LARGE SCALE GENOMIC DNA]</scope>
    <source>
        <strain evidence="6">NBRC 108565</strain>
    </source>
</reference>
<dbReference type="Proteomes" id="UP001321475">
    <property type="component" value="Chromosome"/>
</dbReference>
<dbReference type="InterPro" id="IPR028082">
    <property type="entry name" value="Peripla_BP_I"/>
</dbReference>
<dbReference type="Pfam" id="PF13377">
    <property type="entry name" value="Peripla_BP_3"/>
    <property type="match status" value="1"/>
</dbReference>
<evidence type="ECO:0000256" key="1">
    <source>
        <dbReference type="ARBA" id="ARBA00023015"/>
    </source>
</evidence>
<dbReference type="SMART" id="SM00354">
    <property type="entry name" value="HTH_LACI"/>
    <property type="match status" value="1"/>
</dbReference>
<evidence type="ECO:0000256" key="2">
    <source>
        <dbReference type="ARBA" id="ARBA00023125"/>
    </source>
</evidence>
<dbReference type="Pfam" id="PF00356">
    <property type="entry name" value="LacI"/>
    <property type="match status" value="1"/>
</dbReference>
<dbReference type="EMBL" id="AP027729">
    <property type="protein sequence ID" value="BDZ43718.1"/>
    <property type="molecule type" value="Genomic_DNA"/>
</dbReference>
<evidence type="ECO:0000259" key="4">
    <source>
        <dbReference type="PROSITE" id="PS50932"/>
    </source>
</evidence>
<evidence type="ECO:0000256" key="3">
    <source>
        <dbReference type="ARBA" id="ARBA00023163"/>
    </source>
</evidence>
<dbReference type="InterPro" id="IPR046335">
    <property type="entry name" value="LacI/GalR-like_sensor"/>
</dbReference>
<evidence type="ECO:0000313" key="5">
    <source>
        <dbReference type="EMBL" id="BDZ43718.1"/>
    </source>
</evidence>
<dbReference type="Gene3D" id="1.10.260.40">
    <property type="entry name" value="lambda repressor-like DNA-binding domains"/>
    <property type="match status" value="1"/>
</dbReference>
<dbReference type="PANTHER" id="PTHR30146:SF153">
    <property type="entry name" value="LACTOSE OPERON REPRESSOR"/>
    <property type="match status" value="1"/>
</dbReference>
<organism evidence="5 6">
    <name type="scientific">Paraoerskovia sediminicola</name>
    <dbReference type="NCBI Taxonomy" id="1138587"/>
    <lineage>
        <taxon>Bacteria</taxon>
        <taxon>Bacillati</taxon>
        <taxon>Actinomycetota</taxon>
        <taxon>Actinomycetes</taxon>
        <taxon>Micrococcales</taxon>
        <taxon>Cellulomonadaceae</taxon>
        <taxon>Paraoerskovia</taxon>
    </lineage>
</organism>
<name>A0ABM8G6D0_9CELL</name>
<keyword evidence="2" id="KW-0238">DNA-binding</keyword>
<dbReference type="SUPFAM" id="SSF53822">
    <property type="entry name" value="Periplasmic binding protein-like I"/>
    <property type="match status" value="1"/>
</dbReference>
<dbReference type="PROSITE" id="PS00356">
    <property type="entry name" value="HTH_LACI_1"/>
    <property type="match status" value="1"/>
</dbReference>
<dbReference type="InterPro" id="IPR000843">
    <property type="entry name" value="HTH_LacI"/>
</dbReference>
<sequence length="338" mass="35906">MRDVAQRAGVSISTVSFVVNDTKPVAPATRARIEAAMIELGYRRNAFARALASSRSSIVAIAFPALEHRLGATAMSIVTSASVAAAERGFNLVMWPVSNDASQLEDYIGSGLVDGLLLMEVQQKDPRVALVEERGLPYLLIGRTEDSSQQDYVDMDFERTVTDAMDHLTGLGHREIALVVGSLGDNTLPGYGPIVRTEAAYRRRVASLGLRDHVVACEQTPVAGRDAARRILDEVPSTTAVIVLNDDAASGVVRGMERAGRAVPDDVSVFSVATSPDVVALADPTLSALMAPGREMGRRAVDGLLDRLENPTVPRTQVLVPCELALAGSTGPAPAPNR</sequence>
<evidence type="ECO:0000313" key="6">
    <source>
        <dbReference type="Proteomes" id="UP001321475"/>
    </source>
</evidence>
<feature type="domain" description="HTH lacI-type" evidence="4">
    <location>
        <begin position="1"/>
        <end position="53"/>
    </location>
</feature>
<dbReference type="InterPro" id="IPR010982">
    <property type="entry name" value="Lambda_DNA-bd_dom_sf"/>
</dbReference>
<keyword evidence="1" id="KW-0805">Transcription regulation</keyword>
<proteinExistence type="predicted"/>
<dbReference type="PROSITE" id="PS50932">
    <property type="entry name" value="HTH_LACI_2"/>
    <property type="match status" value="1"/>
</dbReference>